<dbReference type="RefSeq" id="WP_143250033.1">
    <property type="nucleotide sequence ID" value="NZ_FORP01000064.1"/>
</dbReference>
<keyword evidence="3" id="KW-1185">Reference proteome</keyword>
<evidence type="ECO:0000256" key="1">
    <source>
        <dbReference type="SAM" id="Phobius"/>
    </source>
</evidence>
<dbReference type="Proteomes" id="UP000199025">
    <property type="component" value="Unassembled WGS sequence"/>
</dbReference>
<sequence length="70" mass="7191">MAGPAVVTAGVSVVMLALGACTLAGVLPMPRLAMLVAASAGLVVYVGQALVRASRRVDRVLREELGRDDE</sequence>
<feature type="transmembrane region" description="Helical" evidence="1">
    <location>
        <begin position="7"/>
        <end position="26"/>
    </location>
</feature>
<keyword evidence="1" id="KW-0472">Membrane</keyword>
<name>A0A1I4DUC4_9PSEU</name>
<dbReference type="AlphaFoldDB" id="A0A1I4DUC4"/>
<keyword evidence="1" id="KW-0812">Transmembrane</keyword>
<organism evidence="2 3">
    <name type="scientific">Amycolatopsis sacchari</name>
    <dbReference type="NCBI Taxonomy" id="115433"/>
    <lineage>
        <taxon>Bacteria</taxon>
        <taxon>Bacillati</taxon>
        <taxon>Actinomycetota</taxon>
        <taxon>Actinomycetes</taxon>
        <taxon>Pseudonocardiales</taxon>
        <taxon>Pseudonocardiaceae</taxon>
        <taxon>Amycolatopsis</taxon>
    </lineage>
</organism>
<proteinExistence type="predicted"/>
<protein>
    <submittedName>
        <fullName evidence="2">Uncharacterized protein</fullName>
    </submittedName>
</protein>
<reference evidence="2 3" key="1">
    <citation type="submission" date="2016-10" db="EMBL/GenBank/DDBJ databases">
        <authorList>
            <person name="de Groot N.N."/>
        </authorList>
    </citation>
    <scope>NUCLEOTIDE SEQUENCE [LARGE SCALE GENOMIC DNA]</scope>
    <source>
        <strain evidence="2 3">DSM 44468</strain>
    </source>
</reference>
<gene>
    <name evidence="2" type="ORF">SAMN05421835_1643</name>
</gene>
<evidence type="ECO:0000313" key="3">
    <source>
        <dbReference type="Proteomes" id="UP000199025"/>
    </source>
</evidence>
<feature type="transmembrane region" description="Helical" evidence="1">
    <location>
        <begin position="32"/>
        <end position="51"/>
    </location>
</feature>
<accession>A0A1I4DUC4</accession>
<evidence type="ECO:0000313" key="2">
    <source>
        <dbReference type="EMBL" id="SFK97222.1"/>
    </source>
</evidence>
<dbReference type="EMBL" id="FORP01000064">
    <property type="protein sequence ID" value="SFK97222.1"/>
    <property type="molecule type" value="Genomic_DNA"/>
</dbReference>
<keyword evidence="1" id="KW-1133">Transmembrane helix</keyword>